<sequence length="270" mass="30026">MYMQHPVAVSSDETFDAQLDSSHSPPEPPVSDYVLEEEAREYVNSVRIDDDPVDKYSLPEQQEQQDFETEIVVDETPVVETPASFQSAVNVGQDFPTAAPEEPMEEPQKKTYASILLVSKGLSSSSVVTQPPVNRSAPSTSDWNHMPTTTALQPESVSYATETGVEATEESFGVDEGQACDSTLKALPYNMTYCALASPIQLAGRPVYIEERKTQHQYCFSRWKYEEEGEVTKQMRQGVVLVAVVWEGEAIKTGGDYNRARGNGFYQRAF</sequence>
<gene>
    <name evidence="2" type="ORF">NC653_007681</name>
</gene>
<name>A0AAD6WG22_9ROSI</name>
<protein>
    <submittedName>
        <fullName evidence="2">Uncharacterized protein</fullName>
    </submittedName>
</protein>
<reference evidence="2" key="1">
    <citation type="journal article" date="2023" name="Mol. Ecol. Resour.">
        <title>Chromosome-level genome assembly of a triploid poplar Populus alba 'Berolinensis'.</title>
        <authorList>
            <person name="Chen S."/>
            <person name="Yu Y."/>
            <person name="Wang X."/>
            <person name="Wang S."/>
            <person name="Zhang T."/>
            <person name="Zhou Y."/>
            <person name="He R."/>
            <person name="Meng N."/>
            <person name="Wang Y."/>
            <person name="Liu W."/>
            <person name="Liu Z."/>
            <person name="Liu J."/>
            <person name="Guo Q."/>
            <person name="Huang H."/>
            <person name="Sederoff R.R."/>
            <person name="Wang G."/>
            <person name="Qu G."/>
            <person name="Chen S."/>
        </authorList>
    </citation>
    <scope>NUCLEOTIDE SEQUENCE</scope>
    <source>
        <strain evidence="2">SC-2020</strain>
    </source>
</reference>
<feature type="region of interest" description="Disordered" evidence="1">
    <location>
        <begin position="1"/>
        <end position="32"/>
    </location>
</feature>
<accession>A0AAD6WG22</accession>
<dbReference type="EMBL" id="JAQIZT010000002">
    <property type="protein sequence ID" value="KAJ7009114.1"/>
    <property type="molecule type" value="Genomic_DNA"/>
</dbReference>
<dbReference type="Proteomes" id="UP001164929">
    <property type="component" value="Chromosome 2"/>
</dbReference>
<evidence type="ECO:0000313" key="2">
    <source>
        <dbReference type="EMBL" id="KAJ7009114.1"/>
    </source>
</evidence>
<keyword evidence="3" id="KW-1185">Reference proteome</keyword>
<organism evidence="2 3">
    <name type="scientific">Populus alba x Populus x berolinensis</name>
    <dbReference type="NCBI Taxonomy" id="444605"/>
    <lineage>
        <taxon>Eukaryota</taxon>
        <taxon>Viridiplantae</taxon>
        <taxon>Streptophyta</taxon>
        <taxon>Embryophyta</taxon>
        <taxon>Tracheophyta</taxon>
        <taxon>Spermatophyta</taxon>
        <taxon>Magnoliopsida</taxon>
        <taxon>eudicotyledons</taxon>
        <taxon>Gunneridae</taxon>
        <taxon>Pentapetalae</taxon>
        <taxon>rosids</taxon>
        <taxon>fabids</taxon>
        <taxon>Malpighiales</taxon>
        <taxon>Salicaceae</taxon>
        <taxon>Saliceae</taxon>
        <taxon>Populus</taxon>
    </lineage>
</organism>
<feature type="compositionally biased region" description="Polar residues" evidence="1">
    <location>
        <begin position="129"/>
        <end position="147"/>
    </location>
</feature>
<comment type="caution">
    <text evidence="2">The sequence shown here is derived from an EMBL/GenBank/DDBJ whole genome shotgun (WGS) entry which is preliminary data.</text>
</comment>
<evidence type="ECO:0000256" key="1">
    <source>
        <dbReference type="SAM" id="MobiDB-lite"/>
    </source>
</evidence>
<proteinExistence type="predicted"/>
<evidence type="ECO:0000313" key="3">
    <source>
        <dbReference type="Proteomes" id="UP001164929"/>
    </source>
</evidence>
<feature type="region of interest" description="Disordered" evidence="1">
    <location>
        <begin position="127"/>
        <end position="147"/>
    </location>
</feature>
<dbReference type="AlphaFoldDB" id="A0AAD6WG22"/>